<feature type="non-terminal residue" evidence="1">
    <location>
        <position position="1"/>
    </location>
</feature>
<proteinExistence type="predicted"/>
<evidence type="ECO:0000313" key="1">
    <source>
        <dbReference type="EMBL" id="MDV3444056.1"/>
    </source>
</evidence>
<reference evidence="1 2" key="1">
    <citation type="submission" date="2023-10" db="EMBL/GenBank/DDBJ databases">
        <title>Pseudomonas otitidis isolated from a paediatric patient with cystic fibrosis in Chile.</title>
        <authorList>
            <person name="Amsteins-Romero L."/>
            <person name="Opazo-Capurro A."/>
            <person name="Matus-Kohler M."/>
            <person name="Gonzalez-Rocha G."/>
        </authorList>
    </citation>
    <scope>NUCLEOTIDE SEQUENCE [LARGE SCALE GENOMIC DNA]</scope>
    <source>
        <strain evidence="1 2">P-714</strain>
    </source>
</reference>
<sequence>LDERRRLQPAAGGGAQAGFRQGQRAVLAWCFVQGQALNLETAVVNWYEDRLRGRHGAADSIPRLCLSLST</sequence>
<evidence type="ECO:0000313" key="2">
    <source>
        <dbReference type="Proteomes" id="UP001273935"/>
    </source>
</evidence>
<gene>
    <name evidence="1" type="ORF">R0G64_32675</name>
</gene>
<dbReference type="RefSeq" id="WP_317234952.1">
    <property type="nucleotide sequence ID" value="NZ_JAWJUL010000635.1"/>
</dbReference>
<name>A0ABU3Y1L6_9GAMM</name>
<dbReference type="EMBL" id="JAWJUL010000635">
    <property type="protein sequence ID" value="MDV3444056.1"/>
    <property type="molecule type" value="Genomic_DNA"/>
</dbReference>
<organism evidence="1 2">
    <name type="scientific">Metapseudomonas otitidis</name>
    <dbReference type="NCBI Taxonomy" id="319939"/>
    <lineage>
        <taxon>Bacteria</taxon>
        <taxon>Pseudomonadati</taxon>
        <taxon>Pseudomonadota</taxon>
        <taxon>Gammaproteobacteria</taxon>
        <taxon>Pseudomonadales</taxon>
        <taxon>Pseudomonadaceae</taxon>
        <taxon>Metapseudomonas</taxon>
    </lineage>
</organism>
<feature type="non-terminal residue" evidence="1">
    <location>
        <position position="70"/>
    </location>
</feature>
<comment type="caution">
    <text evidence="1">The sequence shown here is derived from an EMBL/GenBank/DDBJ whole genome shotgun (WGS) entry which is preliminary data.</text>
</comment>
<protein>
    <submittedName>
        <fullName evidence="1">Uncharacterized protein</fullName>
    </submittedName>
</protein>
<accession>A0ABU3Y1L6</accession>
<dbReference type="Proteomes" id="UP001273935">
    <property type="component" value="Unassembled WGS sequence"/>
</dbReference>
<keyword evidence="2" id="KW-1185">Reference proteome</keyword>